<dbReference type="PANTHER" id="PTHR12213:SF0">
    <property type="entry name" value="CORRINOID ADENOSYLTRANSFERASE MMAB"/>
    <property type="match status" value="1"/>
</dbReference>
<evidence type="ECO:0000256" key="4">
    <source>
        <dbReference type="ARBA" id="ARBA00020963"/>
    </source>
</evidence>
<comment type="caution">
    <text evidence="16">The sequence shown here is derived from an EMBL/GenBank/DDBJ whole genome shotgun (WGS) entry which is preliminary data.</text>
</comment>
<reference evidence="16" key="2">
    <citation type="submission" date="2021-04" db="EMBL/GenBank/DDBJ databases">
        <authorList>
            <person name="Gilroy R."/>
        </authorList>
    </citation>
    <scope>NUCLEOTIDE SEQUENCE</scope>
    <source>
        <strain evidence="16">ChiGjej4B4-7305</strain>
    </source>
</reference>
<evidence type="ECO:0000256" key="7">
    <source>
        <dbReference type="ARBA" id="ARBA00022741"/>
    </source>
</evidence>
<keyword evidence="6 14" id="KW-0808">Transferase</keyword>
<keyword evidence="8 14" id="KW-0067">ATP-binding</keyword>
<dbReference type="EC" id="2.5.1.17" evidence="3 14"/>
<evidence type="ECO:0000256" key="3">
    <source>
        <dbReference type="ARBA" id="ARBA00012454"/>
    </source>
</evidence>
<gene>
    <name evidence="16" type="ORF">H9815_21090</name>
</gene>
<evidence type="ECO:0000256" key="8">
    <source>
        <dbReference type="ARBA" id="ARBA00022840"/>
    </source>
</evidence>
<evidence type="ECO:0000256" key="2">
    <source>
        <dbReference type="ARBA" id="ARBA00007487"/>
    </source>
</evidence>
<dbReference type="Gene3D" id="1.20.1200.10">
    <property type="entry name" value="Cobalamin adenosyltransferase-like"/>
    <property type="match status" value="1"/>
</dbReference>
<dbReference type="AlphaFoldDB" id="A0A9D2EJ39"/>
<evidence type="ECO:0000256" key="14">
    <source>
        <dbReference type="RuleBase" id="RU366026"/>
    </source>
</evidence>
<feature type="domain" description="Cobalamin adenosyltransferase-like" evidence="15">
    <location>
        <begin position="3"/>
        <end position="170"/>
    </location>
</feature>
<protein>
    <recommendedName>
        <fullName evidence="4 14">Corrinoid adenosyltransferase</fullName>
        <ecNumber evidence="3 14">2.5.1.17</ecNumber>
    </recommendedName>
    <alternativeName>
        <fullName evidence="9 14">Cob(II)alamin adenosyltransferase</fullName>
    </alternativeName>
    <alternativeName>
        <fullName evidence="11 14">Cob(II)yrinic acid a,c-diamide adenosyltransferase</fullName>
    </alternativeName>
    <alternativeName>
        <fullName evidence="10 14">Cobinamide/cobalamin adenosyltransferase</fullName>
    </alternativeName>
</protein>
<evidence type="ECO:0000256" key="11">
    <source>
        <dbReference type="ARBA" id="ARBA00033354"/>
    </source>
</evidence>
<sequence>MRIYTGTGDDGSTGRWLGGRVAKTDAVVIACGDVDELVALLGVARAACADPELADVVLRLQRELFVLGADLSVNPDHRDRLAPGTSLLTEDDAAGLEQLIDECVAMHPLRPVFIVPGATLPSAHLDHARTVARRAERAALAARAAGATVSDAVARYLNRLSDLLFVLARQAAGEAEEPASHD</sequence>
<name>A0A9D2EJ39_9MICO</name>
<comment type="similarity">
    <text evidence="2 14">Belongs to the Cob(I)alamin adenosyltransferase family.</text>
</comment>
<dbReference type="Pfam" id="PF01923">
    <property type="entry name" value="Cob_adeno_trans"/>
    <property type="match status" value="1"/>
</dbReference>
<dbReference type="NCBIfam" id="TIGR00636">
    <property type="entry name" value="PduO_Nterm"/>
    <property type="match status" value="1"/>
</dbReference>
<dbReference type="InterPro" id="IPR016030">
    <property type="entry name" value="CblAdoTrfase-like"/>
</dbReference>
<evidence type="ECO:0000256" key="5">
    <source>
        <dbReference type="ARBA" id="ARBA00022573"/>
    </source>
</evidence>
<organism evidence="16 17">
    <name type="scientific">Candidatus Ruania gallistercoris</name>
    <dbReference type="NCBI Taxonomy" id="2838746"/>
    <lineage>
        <taxon>Bacteria</taxon>
        <taxon>Bacillati</taxon>
        <taxon>Actinomycetota</taxon>
        <taxon>Actinomycetes</taxon>
        <taxon>Micrococcales</taxon>
        <taxon>Ruaniaceae</taxon>
        <taxon>Ruania</taxon>
    </lineage>
</organism>
<comment type="pathway">
    <text evidence="1 14">Cofactor biosynthesis; adenosylcobalamin biosynthesis; adenosylcobalamin from cob(II)yrinate a,c-diamide: step 2/7.</text>
</comment>
<accession>A0A9D2EJ39</accession>
<dbReference type="GO" id="GO:0008817">
    <property type="term" value="F:corrinoid adenosyltransferase activity"/>
    <property type="evidence" value="ECO:0007669"/>
    <property type="project" value="UniProtKB-UniRule"/>
</dbReference>
<evidence type="ECO:0000313" key="17">
    <source>
        <dbReference type="Proteomes" id="UP000824037"/>
    </source>
</evidence>
<dbReference type="GO" id="GO:0005524">
    <property type="term" value="F:ATP binding"/>
    <property type="evidence" value="ECO:0007669"/>
    <property type="project" value="UniProtKB-UniRule"/>
</dbReference>
<evidence type="ECO:0000313" key="16">
    <source>
        <dbReference type="EMBL" id="HIZ38281.1"/>
    </source>
</evidence>
<comment type="catalytic activity">
    <reaction evidence="12 14">
        <text>2 cob(II)yrinate a,c diamide + reduced [electron-transfer flavoprotein] + 2 ATP = 2 adenosylcob(III)yrinate a,c-diamide + 2 triphosphate + oxidized [electron-transfer flavoprotein] + 3 H(+)</text>
        <dbReference type="Rhea" id="RHEA:11528"/>
        <dbReference type="Rhea" id="RHEA-COMP:10685"/>
        <dbReference type="Rhea" id="RHEA-COMP:10686"/>
        <dbReference type="ChEBI" id="CHEBI:15378"/>
        <dbReference type="ChEBI" id="CHEBI:18036"/>
        <dbReference type="ChEBI" id="CHEBI:30616"/>
        <dbReference type="ChEBI" id="CHEBI:57692"/>
        <dbReference type="ChEBI" id="CHEBI:58307"/>
        <dbReference type="ChEBI" id="CHEBI:58503"/>
        <dbReference type="ChEBI" id="CHEBI:58537"/>
        <dbReference type="EC" id="2.5.1.17"/>
    </reaction>
</comment>
<evidence type="ECO:0000256" key="9">
    <source>
        <dbReference type="ARBA" id="ARBA00031529"/>
    </source>
</evidence>
<dbReference type="Proteomes" id="UP000824037">
    <property type="component" value="Unassembled WGS sequence"/>
</dbReference>
<keyword evidence="7 14" id="KW-0547">Nucleotide-binding</keyword>
<dbReference type="InterPro" id="IPR029499">
    <property type="entry name" value="PduO-typ"/>
</dbReference>
<dbReference type="PANTHER" id="PTHR12213">
    <property type="entry name" value="CORRINOID ADENOSYLTRANSFERASE"/>
    <property type="match status" value="1"/>
</dbReference>
<evidence type="ECO:0000256" key="12">
    <source>
        <dbReference type="ARBA" id="ARBA00048555"/>
    </source>
</evidence>
<keyword evidence="5 14" id="KW-0169">Cobalamin biosynthesis</keyword>
<proteinExistence type="inferred from homology"/>
<reference evidence="16" key="1">
    <citation type="journal article" date="2021" name="PeerJ">
        <title>Extensive microbial diversity within the chicken gut microbiome revealed by metagenomics and culture.</title>
        <authorList>
            <person name="Gilroy R."/>
            <person name="Ravi A."/>
            <person name="Getino M."/>
            <person name="Pursley I."/>
            <person name="Horton D.L."/>
            <person name="Alikhan N.F."/>
            <person name="Baker D."/>
            <person name="Gharbi K."/>
            <person name="Hall N."/>
            <person name="Watson M."/>
            <person name="Adriaenssens E.M."/>
            <person name="Foster-Nyarko E."/>
            <person name="Jarju S."/>
            <person name="Secka A."/>
            <person name="Antonio M."/>
            <person name="Oren A."/>
            <person name="Chaudhuri R.R."/>
            <person name="La Ragione R."/>
            <person name="Hildebrand F."/>
            <person name="Pallen M.J."/>
        </authorList>
    </citation>
    <scope>NUCLEOTIDE SEQUENCE</scope>
    <source>
        <strain evidence="16">ChiGjej4B4-7305</strain>
    </source>
</reference>
<evidence type="ECO:0000259" key="15">
    <source>
        <dbReference type="Pfam" id="PF01923"/>
    </source>
</evidence>
<dbReference type="SUPFAM" id="SSF89028">
    <property type="entry name" value="Cobalamin adenosyltransferase-like"/>
    <property type="match status" value="1"/>
</dbReference>
<dbReference type="InterPro" id="IPR036451">
    <property type="entry name" value="CblAdoTrfase-like_sf"/>
</dbReference>
<evidence type="ECO:0000256" key="10">
    <source>
        <dbReference type="ARBA" id="ARBA00033334"/>
    </source>
</evidence>
<dbReference type="GO" id="GO:0009236">
    <property type="term" value="P:cobalamin biosynthetic process"/>
    <property type="evidence" value="ECO:0007669"/>
    <property type="project" value="UniProtKB-UniRule"/>
</dbReference>
<evidence type="ECO:0000256" key="13">
    <source>
        <dbReference type="ARBA" id="ARBA00048692"/>
    </source>
</evidence>
<comment type="catalytic activity">
    <reaction evidence="13 14">
        <text>2 cob(II)alamin + reduced [electron-transfer flavoprotein] + 2 ATP = 2 adenosylcob(III)alamin + 2 triphosphate + oxidized [electron-transfer flavoprotein] + 3 H(+)</text>
        <dbReference type="Rhea" id="RHEA:28671"/>
        <dbReference type="Rhea" id="RHEA-COMP:10685"/>
        <dbReference type="Rhea" id="RHEA-COMP:10686"/>
        <dbReference type="ChEBI" id="CHEBI:15378"/>
        <dbReference type="ChEBI" id="CHEBI:16304"/>
        <dbReference type="ChEBI" id="CHEBI:18036"/>
        <dbReference type="ChEBI" id="CHEBI:18408"/>
        <dbReference type="ChEBI" id="CHEBI:30616"/>
        <dbReference type="ChEBI" id="CHEBI:57692"/>
        <dbReference type="ChEBI" id="CHEBI:58307"/>
        <dbReference type="EC" id="2.5.1.17"/>
    </reaction>
</comment>
<evidence type="ECO:0000256" key="1">
    <source>
        <dbReference type="ARBA" id="ARBA00005121"/>
    </source>
</evidence>
<evidence type="ECO:0000256" key="6">
    <source>
        <dbReference type="ARBA" id="ARBA00022679"/>
    </source>
</evidence>
<dbReference type="EMBL" id="DXBY01000356">
    <property type="protein sequence ID" value="HIZ38281.1"/>
    <property type="molecule type" value="Genomic_DNA"/>
</dbReference>